<dbReference type="Proteomes" id="UP000716291">
    <property type="component" value="Unassembled WGS sequence"/>
</dbReference>
<comment type="caution">
    <text evidence="2">The sequence shown here is derived from an EMBL/GenBank/DDBJ whole genome shotgun (WGS) entry which is preliminary data.</text>
</comment>
<feature type="compositionally biased region" description="Basic residues" evidence="1">
    <location>
        <begin position="35"/>
        <end position="44"/>
    </location>
</feature>
<reference evidence="2" key="1">
    <citation type="journal article" date="2020" name="Microb. Genom.">
        <title>Genetic diversity of clinical and environmental Mucorales isolates obtained from an investigation of mucormycosis cases among solid organ transplant recipients.</title>
        <authorList>
            <person name="Nguyen M.H."/>
            <person name="Kaul D."/>
            <person name="Muto C."/>
            <person name="Cheng S.J."/>
            <person name="Richter R.A."/>
            <person name="Bruno V.M."/>
            <person name="Liu G."/>
            <person name="Beyhan S."/>
            <person name="Sundermann A.J."/>
            <person name="Mounaud S."/>
            <person name="Pasculle A.W."/>
            <person name="Nierman W.C."/>
            <person name="Driscoll E."/>
            <person name="Cumbie R."/>
            <person name="Clancy C.J."/>
            <person name="Dupont C.L."/>
        </authorList>
    </citation>
    <scope>NUCLEOTIDE SEQUENCE</scope>
    <source>
        <strain evidence="2">GL11</strain>
    </source>
</reference>
<dbReference type="EMBL" id="JAANQT010008062">
    <property type="protein sequence ID" value="KAG1283726.1"/>
    <property type="molecule type" value="Genomic_DNA"/>
</dbReference>
<feature type="compositionally biased region" description="Low complexity" evidence="1">
    <location>
        <begin position="99"/>
        <end position="123"/>
    </location>
</feature>
<feature type="compositionally biased region" description="Low complexity" evidence="1">
    <location>
        <begin position="65"/>
        <end position="82"/>
    </location>
</feature>
<dbReference type="AlphaFoldDB" id="A0A9P6WU20"/>
<evidence type="ECO:0000256" key="1">
    <source>
        <dbReference type="SAM" id="MobiDB-lite"/>
    </source>
</evidence>
<evidence type="ECO:0000313" key="3">
    <source>
        <dbReference type="Proteomes" id="UP000716291"/>
    </source>
</evidence>
<keyword evidence="3" id="KW-1185">Reference proteome</keyword>
<gene>
    <name evidence="2" type="ORF">G6F64_014339</name>
</gene>
<feature type="compositionally biased region" description="Gly residues" evidence="1">
    <location>
        <begin position="83"/>
        <end position="98"/>
    </location>
</feature>
<organism evidence="2 3">
    <name type="scientific">Rhizopus oryzae</name>
    <name type="common">Mucormycosis agent</name>
    <name type="synonym">Rhizopus arrhizus var. delemar</name>
    <dbReference type="NCBI Taxonomy" id="64495"/>
    <lineage>
        <taxon>Eukaryota</taxon>
        <taxon>Fungi</taxon>
        <taxon>Fungi incertae sedis</taxon>
        <taxon>Mucoromycota</taxon>
        <taxon>Mucoromycotina</taxon>
        <taxon>Mucoromycetes</taxon>
        <taxon>Mucorales</taxon>
        <taxon>Mucorineae</taxon>
        <taxon>Rhizopodaceae</taxon>
        <taxon>Rhizopus</taxon>
    </lineage>
</organism>
<name>A0A9P6WU20_RHIOR</name>
<sequence>MSGCGHAHRETRPLGHHQAVAPGALPRGQADYHQRAQRQAHHPVQRAEAAAQHVAGPAQEHLHRAGAAEVGRGVAGSAAAAGVPGGGAGAGAGAGSGAGTPTSTGCSASCTAARSPAWRAPASSLSNAVAPMAVVPRSLSSGCMPSGILPSS</sequence>
<accession>A0A9P6WU20</accession>
<protein>
    <submittedName>
        <fullName evidence="2">Uncharacterized protein</fullName>
    </submittedName>
</protein>
<feature type="region of interest" description="Disordered" evidence="1">
    <location>
        <begin position="1"/>
        <end position="123"/>
    </location>
</feature>
<evidence type="ECO:0000313" key="2">
    <source>
        <dbReference type="EMBL" id="KAG1283726.1"/>
    </source>
</evidence>
<proteinExistence type="predicted"/>